<dbReference type="EMBL" id="LNIX01000005">
    <property type="protein sequence ID" value="OXA53782.1"/>
    <property type="molecule type" value="Genomic_DNA"/>
</dbReference>
<dbReference type="Proteomes" id="UP000198287">
    <property type="component" value="Unassembled WGS sequence"/>
</dbReference>
<name>A0A226E8A5_FOLCA</name>
<keyword evidence="3" id="KW-1185">Reference proteome</keyword>
<evidence type="ECO:0000313" key="2">
    <source>
        <dbReference type="EMBL" id="OXA53782.1"/>
    </source>
</evidence>
<gene>
    <name evidence="2" type="ORF">Fcan01_10713</name>
</gene>
<organism evidence="2 3">
    <name type="scientific">Folsomia candida</name>
    <name type="common">Springtail</name>
    <dbReference type="NCBI Taxonomy" id="158441"/>
    <lineage>
        <taxon>Eukaryota</taxon>
        <taxon>Metazoa</taxon>
        <taxon>Ecdysozoa</taxon>
        <taxon>Arthropoda</taxon>
        <taxon>Hexapoda</taxon>
        <taxon>Collembola</taxon>
        <taxon>Entomobryomorpha</taxon>
        <taxon>Isotomoidea</taxon>
        <taxon>Isotomidae</taxon>
        <taxon>Proisotominae</taxon>
        <taxon>Folsomia</taxon>
    </lineage>
</organism>
<dbReference type="AlphaFoldDB" id="A0A226E8A5"/>
<proteinExistence type="predicted"/>
<evidence type="ECO:0000313" key="3">
    <source>
        <dbReference type="Proteomes" id="UP000198287"/>
    </source>
</evidence>
<accession>A0A226E8A5</accession>
<comment type="caution">
    <text evidence="2">The sequence shown here is derived from an EMBL/GenBank/DDBJ whole genome shotgun (WGS) entry which is preliminary data.</text>
</comment>
<keyword evidence="2" id="KW-0648">Protein biosynthesis</keyword>
<evidence type="ECO:0000259" key="1">
    <source>
        <dbReference type="Pfam" id="PF00646"/>
    </source>
</evidence>
<dbReference type="InterPro" id="IPR036047">
    <property type="entry name" value="F-box-like_dom_sf"/>
</dbReference>
<feature type="domain" description="F-box" evidence="1">
    <location>
        <begin position="25"/>
        <end position="51"/>
    </location>
</feature>
<dbReference type="GO" id="GO:0003746">
    <property type="term" value="F:translation elongation factor activity"/>
    <property type="evidence" value="ECO:0007669"/>
    <property type="project" value="UniProtKB-KW"/>
</dbReference>
<reference evidence="2 3" key="1">
    <citation type="submission" date="2015-12" db="EMBL/GenBank/DDBJ databases">
        <title>The genome of Folsomia candida.</title>
        <authorList>
            <person name="Faddeeva A."/>
            <person name="Derks M.F."/>
            <person name="Anvar Y."/>
            <person name="Smit S."/>
            <person name="Van Straalen N."/>
            <person name="Roelofs D."/>
        </authorList>
    </citation>
    <scope>NUCLEOTIDE SEQUENCE [LARGE SCALE GENOMIC DNA]</scope>
    <source>
        <strain evidence="2 3">VU population</strain>
        <tissue evidence="2">Whole body</tissue>
    </source>
</reference>
<dbReference type="Pfam" id="PF00646">
    <property type="entry name" value="F-box"/>
    <property type="match status" value="1"/>
</dbReference>
<keyword evidence="2" id="KW-0251">Elongation factor</keyword>
<dbReference type="SUPFAM" id="SSF81383">
    <property type="entry name" value="F-box domain"/>
    <property type="match status" value="1"/>
</dbReference>
<dbReference type="InterPro" id="IPR001810">
    <property type="entry name" value="F-box_dom"/>
</dbReference>
<sequence>MEAKIVKMKMDCGRAPESIFDNSLVMSNILSFLCLEDLQNARLVSKSWSQHAIPPMRKLTIVKIYCKSIPWLDSYIEATQRADGSFEHYNFAICHDMDYPTASAENNLKILKFFQTIESNRPGRIRFFRAILGKTDLDFLARILMCLNKVERLEIVLSPQAKVYEALGTFETLPVSKGNLKSVKEIAFIFANIRRKEAAAMLGPLFAAVFPKNGEPSGVRKVEIFDRSKKSVIGGTVLHKMNQWRLTRLGSIRLTYAGSSIIRQIQLISAQLYELKFGIVSWLDLPLVRELMVRNGGTLRILEVEVSTGSFLTRNSRCTGKSDFVMPVMPNLSKFTYAVGKLPLNVMIGSGWCGTGMLKHYNSLATMESLSFLDYMNFIQILCGGKSAFAKTFPRLVNLELKLCGGYNRFHDIFFSAVPKDVEIPQIQDFLLELPNWGTPKECGRLVERTSKIFPTVKHPRFEGMDEDED</sequence>
<protein>
    <submittedName>
        <fullName evidence="2">Elongation factor 4</fullName>
    </submittedName>
</protein>